<evidence type="ECO:0000313" key="1">
    <source>
        <dbReference type="EMBL" id="GMF50244.1"/>
    </source>
</evidence>
<sequence>MFKYSTGSLMDGGAHGQGIPLRADRHQVRSSSTTQIPIVTLTKTLIMCCMDYAKDSCVKMASAAAAAIEKSTTDRLASCVAAG</sequence>
<dbReference type="Proteomes" id="UP001165121">
    <property type="component" value="Unassembled WGS sequence"/>
</dbReference>
<evidence type="ECO:0000313" key="2">
    <source>
        <dbReference type="Proteomes" id="UP001165121"/>
    </source>
</evidence>
<proteinExistence type="predicted"/>
<keyword evidence="2" id="KW-1185">Reference proteome</keyword>
<dbReference type="EMBL" id="BSXT01002665">
    <property type="protein sequence ID" value="GMF50244.1"/>
    <property type="molecule type" value="Genomic_DNA"/>
</dbReference>
<comment type="caution">
    <text evidence="1">The sequence shown here is derived from an EMBL/GenBank/DDBJ whole genome shotgun (WGS) entry which is preliminary data.</text>
</comment>
<dbReference type="AlphaFoldDB" id="A0A9W6Y2E3"/>
<reference evidence="1" key="1">
    <citation type="submission" date="2023-04" db="EMBL/GenBank/DDBJ databases">
        <title>Phytophthora fragariaefolia NBRC 109709.</title>
        <authorList>
            <person name="Ichikawa N."/>
            <person name="Sato H."/>
            <person name="Tonouchi N."/>
        </authorList>
    </citation>
    <scope>NUCLEOTIDE SEQUENCE</scope>
    <source>
        <strain evidence="1">NBRC 109709</strain>
    </source>
</reference>
<organism evidence="1 2">
    <name type="scientific">Phytophthora fragariaefolia</name>
    <dbReference type="NCBI Taxonomy" id="1490495"/>
    <lineage>
        <taxon>Eukaryota</taxon>
        <taxon>Sar</taxon>
        <taxon>Stramenopiles</taxon>
        <taxon>Oomycota</taxon>
        <taxon>Peronosporomycetes</taxon>
        <taxon>Peronosporales</taxon>
        <taxon>Peronosporaceae</taxon>
        <taxon>Phytophthora</taxon>
    </lineage>
</organism>
<name>A0A9W6Y2E3_9STRA</name>
<gene>
    <name evidence="1" type="ORF">Pfra01_002001100</name>
</gene>
<protein>
    <submittedName>
        <fullName evidence="1">Unnamed protein product</fullName>
    </submittedName>
</protein>
<accession>A0A9W6Y2E3</accession>